<comment type="caution">
    <text evidence="2">The sequence shown here is derived from an EMBL/GenBank/DDBJ whole genome shotgun (WGS) entry which is preliminary data.</text>
</comment>
<dbReference type="AlphaFoldDB" id="X1UYD4"/>
<proteinExistence type="predicted"/>
<dbReference type="InterPro" id="IPR032807">
    <property type="entry name" value="GNVR"/>
</dbReference>
<dbReference type="EMBL" id="BARW01039755">
    <property type="protein sequence ID" value="GAJ22508.1"/>
    <property type="molecule type" value="Genomic_DNA"/>
</dbReference>
<dbReference type="InterPro" id="IPR050445">
    <property type="entry name" value="Bact_polysacc_biosynth/exp"/>
</dbReference>
<dbReference type="Pfam" id="PF13807">
    <property type="entry name" value="GNVR"/>
    <property type="match status" value="1"/>
</dbReference>
<gene>
    <name evidence="2" type="ORF">S12H4_60411</name>
</gene>
<feature type="domain" description="Tyrosine-protein kinase G-rich" evidence="1">
    <location>
        <begin position="19"/>
        <end position="80"/>
    </location>
</feature>
<organism evidence="2">
    <name type="scientific">marine sediment metagenome</name>
    <dbReference type="NCBI Taxonomy" id="412755"/>
    <lineage>
        <taxon>unclassified sequences</taxon>
        <taxon>metagenomes</taxon>
        <taxon>ecological metagenomes</taxon>
    </lineage>
</organism>
<feature type="non-terminal residue" evidence="2">
    <location>
        <position position="1"/>
    </location>
</feature>
<dbReference type="PANTHER" id="PTHR32309">
    <property type="entry name" value="TYROSINE-PROTEIN KINASE"/>
    <property type="match status" value="1"/>
</dbReference>
<sequence length="111" mass="12588">SGFGAGFSIPFAKLPELSLEYVRLLRDAKVQEAIYELLTQQYEQAKIMEVKDTPTVQILDRASPPEKKTSPKRSRIVIMAPFSQLDKPISSELDIRPQFCNFGIYNPKKGK</sequence>
<reference evidence="2" key="1">
    <citation type="journal article" date="2014" name="Front. Microbiol.">
        <title>High frequency of phylogenetically diverse reductive dehalogenase-homologous genes in deep subseafloor sedimentary metagenomes.</title>
        <authorList>
            <person name="Kawai M."/>
            <person name="Futagami T."/>
            <person name="Toyoda A."/>
            <person name="Takaki Y."/>
            <person name="Nishi S."/>
            <person name="Hori S."/>
            <person name="Arai W."/>
            <person name="Tsubouchi T."/>
            <person name="Morono Y."/>
            <person name="Uchiyama I."/>
            <person name="Ito T."/>
            <person name="Fujiyama A."/>
            <person name="Inagaki F."/>
            <person name="Takami H."/>
        </authorList>
    </citation>
    <scope>NUCLEOTIDE SEQUENCE</scope>
    <source>
        <strain evidence="2">Expedition CK06-06</strain>
    </source>
</reference>
<evidence type="ECO:0000259" key="1">
    <source>
        <dbReference type="Pfam" id="PF13807"/>
    </source>
</evidence>
<dbReference type="PANTHER" id="PTHR32309:SF13">
    <property type="entry name" value="FERRIC ENTEROBACTIN TRANSPORT PROTEIN FEPE"/>
    <property type="match status" value="1"/>
</dbReference>
<dbReference type="GO" id="GO:0004713">
    <property type="term" value="F:protein tyrosine kinase activity"/>
    <property type="evidence" value="ECO:0007669"/>
    <property type="project" value="TreeGrafter"/>
</dbReference>
<name>X1UYD4_9ZZZZ</name>
<evidence type="ECO:0000313" key="2">
    <source>
        <dbReference type="EMBL" id="GAJ22508.1"/>
    </source>
</evidence>
<dbReference type="GO" id="GO:0005886">
    <property type="term" value="C:plasma membrane"/>
    <property type="evidence" value="ECO:0007669"/>
    <property type="project" value="TreeGrafter"/>
</dbReference>
<accession>X1UYD4</accession>
<protein>
    <recommendedName>
        <fullName evidence="1">Tyrosine-protein kinase G-rich domain-containing protein</fullName>
    </recommendedName>
</protein>